<dbReference type="InterPro" id="IPR016035">
    <property type="entry name" value="Acyl_Trfase/lysoPLipase"/>
</dbReference>
<evidence type="ECO:0000313" key="7">
    <source>
        <dbReference type="Proteomes" id="UP000290540"/>
    </source>
</evidence>
<comment type="caution">
    <text evidence="4">Lacks conserved residue(s) required for the propagation of feature annotation.</text>
</comment>
<dbReference type="Proteomes" id="UP000290540">
    <property type="component" value="Unassembled WGS sequence"/>
</dbReference>
<dbReference type="GO" id="GO:0047499">
    <property type="term" value="F:calcium-independent phospholipase A2 activity"/>
    <property type="evidence" value="ECO:0007669"/>
    <property type="project" value="TreeGrafter"/>
</dbReference>
<evidence type="ECO:0000256" key="2">
    <source>
        <dbReference type="ARBA" id="ARBA00022963"/>
    </source>
</evidence>
<evidence type="ECO:0000313" key="6">
    <source>
        <dbReference type="EMBL" id="RYC88401.1"/>
    </source>
</evidence>
<feature type="short sequence motif" description="DGA/G" evidence="4">
    <location>
        <begin position="67"/>
        <end position="69"/>
    </location>
</feature>
<gene>
    <name evidence="6" type="ORF">BFJ63_vAg8799</name>
</gene>
<evidence type="ECO:0000256" key="4">
    <source>
        <dbReference type="PROSITE-ProRule" id="PRU01161"/>
    </source>
</evidence>
<name>A0A4Q2VPU0_FUSOX</name>
<evidence type="ECO:0000256" key="1">
    <source>
        <dbReference type="ARBA" id="ARBA00022801"/>
    </source>
</evidence>
<organism evidence="6 7">
    <name type="scientific">Fusarium oxysporum f. sp. narcissi</name>
    <dbReference type="NCBI Taxonomy" id="451672"/>
    <lineage>
        <taxon>Eukaryota</taxon>
        <taxon>Fungi</taxon>
        <taxon>Dikarya</taxon>
        <taxon>Ascomycota</taxon>
        <taxon>Pezizomycotina</taxon>
        <taxon>Sordariomycetes</taxon>
        <taxon>Hypocreomycetidae</taxon>
        <taxon>Hypocreales</taxon>
        <taxon>Nectriaceae</taxon>
        <taxon>Fusarium</taxon>
        <taxon>Fusarium oxysporum species complex</taxon>
    </lineage>
</organism>
<dbReference type="GO" id="GO:0016042">
    <property type="term" value="P:lipid catabolic process"/>
    <property type="evidence" value="ECO:0007669"/>
    <property type="project" value="UniProtKB-KW"/>
</dbReference>
<dbReference type="GO" id="GO:0019369">
    <property type="term" value="P:arachidonate metabolic process"/>
    <property type="evidence" value="ECO:0007669"/>
    <property type="project" value="TreeGrafter"/>
</dbReference>
<protein>
    <recommendedName>
        <fullName evidence="5">PNPLA domain-containing protein</fullName>
    </recommendedName>
</protein>
<reference evidence="6 7" key="1">
    <citation type="submission" date="2016-12" db="EMBL/GenBank/DDBJ databases">
        <title>Draft genome sequence of Fusarium oxysporum causing rot on Narcissus.</title>
        <authorList>
            <person name="Armitage A.D."/>
            <person name="Taylor A."/>
            <person name="Clarkson J.P."/>
            <person name="Harrison R.J."/>
            <person name="Jackson A.C."/>
        </authorList>
    </citation>
    <scope>NUCLEOTIDE SEQUENCE [LARGE SCALE GENOMIC DNA]</scope>
    <source>
        <strain evidence="6 7">N139</strain>
    </source>
</reference>
<dbReference type="SUPFAM" id="SSF52151">
    <property type="entry name" value="FabD/lysophospholipase-like"/>
    <property type="match status" value="1"/>
</dbReference>
<dbReference type="InterPro" id="IPR002641">
    <property type="entry name" value="PNPLA_dom"/>
</dbReference>
<keyword evidence="1" id="KW-0378">Hydrolase</keyword>
<dbReference type="AlphaFoldDB" id="A0A4Q2VPU0"/>
<proteinExistence type="predicted"/>
<accession>A0A4Q2VPU0</accession>
<feature type="domain" description="PNPLA" evidence="5">
    <location>
        <begin position="1"/>
        <end position="80"/>
    </location>
</feature>
<keyword evidence="2" id="KW-0442">Lipid degradation</keyword>
<dbReference type="EMBL" id="MQTW01000063">
    <property type="protein sequence ID" value="RYC88401.1"/>
    <property type="molecule type" value="Genomic_DNA"/>
</dbReference>
<comment type="caution">
    <text evidence="6">The sequence shown here is derived from an EMBL/GenBank/DDBJ whole genome shotgun (WGS) entry which is preliminary data.</text>
</comment>
<evidence type="ECO:0000259" key="5">
    <source>
        <dbReference type="PROSITE" id="PS51635"/>
    </source>
</evidence>
<dbReference type="GO" id="GO:0016020">
    <property type="term" value="C:membrane"/>
    <property type="evidence" value="ECO:0007669"/>
    <property type="project" value="TreeGrafter"/>
</dbReference>
<dbReference type="GO" id="GO:0046486">
    <property type="term" value="P:glycerolipid metabolic process"/>
    <property type="evidence" value="ECO:0007669"/>
    <property type="project" value="UniProtKB-ARBA"/>
</dbReference>
<keyword evidence="3" id="KW-0443">Lipid metabolism</keyword>
<dbReference type="Pfam" id="PF01734">
    <property type="entry name" value="Patatin"/>
    <property type="match status" value="1"/>
</dbReference>
<dbReference type="PANTHER" id="PTHR24185">
    <property type="entry name" value="CALCIUM-INDEPENDENT PHOSPHOLIPASE A2-GAMMA"/>
    <property type="match status" value="1"/>
</dbReference>
<dbReference type="PANTHER" id="PTHR24185:SF1">
    <property type="entry name" value="CALCIUM-INDEPENDENT PHOSPHOLIPASE A2-GAMMA"/>
    <property type="match status" value="1"/>
</dbReference>
<sequence length="296" mass="33809">MAVSSCVKDDVEFEHIWRSYEVPARVSLNSNEAHTSKTTNIWQVALATFAHPLYFDPIEISGYKFLDGGLAASNPSYIALREILSLHSKAPAAFINLGTGLNRPVSSDYIGIGTITNHGASRASLLRSSPHFPRTLTEWHFTNTEWETQQWLEQAARIGLEQAYRLDAEGDLYKIPFDDWCPTGTGQKTIQKITEITNHYLDTDTARDTIDRIANKAVRIRRSRTHTERWEAFAIDLDYTCVLCLRPTLKPHCKYRADLRAHLEKRHADWHMTDEEIEKYLDAGRRYSGEDPLATE</sequence>
<evidence type="ECO:0000256" key="3">
    <source>
        <dbReference type="ARBA" id="ARBA00023098"/>
    </source>
</evidence>
<dbReference type="Gene3D" id="3.40.1090.10">
    <property type="entry name" value="Cytosolic phospholipase A2 catalytic domain"/>
    <property type="match status" value="1"/>
</dbReference>
<dbReference type="PROSITE" id="PS51635">
    <property type="entry name" value="PNPLA"/>
    <property type="match status" value="1"/>
</dbReference>